<dbReference type="EMBL" id="NRSG01000168">
    <property type="protein sequence ID" value="MBK1660343.1"/>
    <property type="molecule type" value="Genomic_DNA"/>
</dbReference>
<sequence length="307" mass="32377">MVRIEHLWTCAVPHVRHGQGHVVLGERLVVGQMHAIDRRHGRLLWSHAPGRPGNVRGLAADIVIADRDRAGARRGGCGACALDGATGRMLWNWNNANPLLGFLGRFIDDVCQSIAAVDGGKVRMSDGTVLDARSGLAIRAAAEAEAVAPSPPAVEAEFRATGRYRFADGSWVAAGDPEAADIPGLRRVTLLGGGPDGESWEWQMPRAYGCLAGEHGLRLTPEGLVLMMGATSRPGEARLFALDIRDGQVASEWLLAPAVSAPGRPEWRIEDARAAEVVISHADGGGGAGTVHLFRLDAAESAPGVIA</sequence>
<dbReference type="InterPro" id="IPR002372">
    <property type="entry name" value="PQQ_rpt_dom"/>
</dbReference>
<dbReference type="RefSeq" id="WP_158292058.1">
    <property type="nucleotide sequence ID" value="NZ_NRSG01000168.1"/>
</dbReference>
<keyword evidence="3" id="KW-1185">Reference proteome</keyword>
<dbReference type="InterPro" id="IPR011047">
    <property type="entry name" value="Quinoprotein_ADH-like_sf"/>
</dbReference>
<reference evidence="2 3" key="1">
    <citation type="journal article" date="2020" name="Microorganisms">
        <title>Osmotic Adaptation and Compatible Solute Biosynthesis of Phototrophic Bacteria as Revealed from Genome Analyses.</title>
        <authorList>
            <person name="Imhoff J.F."/>
            <person name="Rahn T."/>
            <person name="Kunzel S."/>
            <person name="Keller A."/>
            <person name="Neulinger S.C."/>
        </authorList>
    </citation>
    <scope>NUCLEOTIDE SEQUENCE [LARGE SCALE GENOMIC DNA]</scope>
    <source>
        <strain evidence="2 3">DSM 15382</strain>
    </source>
</reference>
<proteinExistence type="predicted"/>
<evidence type="ECO:0000313" key="3">
    <source>
        <dbReference type="Proteomes" id="UP000697995"/>
    </source>
</evidence>
<evidence type="ECO:0000313" key="2">
    <source>
        <dbReference type="EMBL" id="MBK1660343.1"/>
    </source>
</evidence>
<comment type="caution">
    <text evidence="2">The sequence shown here is derived from an EMBL/GenBank/DDBJ whole genome shotgun (WGS) entry which is preliminary data.</text>
</comment>
<dbReference type="InterPro" id="IPR015943">
    <property type="entry name" value="WD40/YVTN_repeat-like_dom_sf"/>
</dbReference>
<dbReference type="Proteomes" id="UP000697995">
    <property type="component" value="Unassembled WGS sequence"/>
</dbReference>
<feature type="domain" description="Pyrrolo-quinoline quinone repeat" evidence="1">
    <location>
        <begin position="7"/>
        <end position="134"/>
    </location>
</feature>
<dbReference type="SUPFAM" id="SSF50998">
    <property type="entry name" value="Quinoprotein alcohol dehydrogenase-like"/>
    <property type="match status" value="1"/>
</dbReference>
<protein>
    <recommendedName>
        <fullName evidence="1">Pyrrolo-quinoline quinone repeat domain-containing protein</fullName>
    </recommendedName>
</protein>
<accession>A0ABS1D105</accession>
<dbReference type="Gene3D" id="2.130.10.10">
    <property type="entry name" value="YVTN repeat-like/Quinoprotein amine dehydrogenase"/>
    <property type="match status" value="1"/>
</dbReference>
<organism evidence="2 3">
    <name type="scientific">Paracraurococcus ruber</name>
    <dbReference type="NCBI Taxonomy" id="77675"/>
    <lineage>
        <taxon>Bacteria</taxon>
        <taxon>Pseudomonadati</taxon>
        <taxon>Pseudomonadota</taxon>
        <taxon>Alphaproteobacteria</taxon>
        <taxon>Acetobacterales</taxon>
        <taxon>Roseomonadaceae</taxon>
        <taxon>Paracraurococcus</taxon>
    </lineage>
</organism>
<dbReference type="Pfam" id="PF13360">
    <property type="entry name" value="PQQ_2"/>
    <property type="match status" value="1"/>
</dbReference>
<name>A0ABS1D105_9PROT</name>
<gene>
    <name evidence="2" type="ORF">CKO45_19120</name>
</gene>
<evidence type="ECO:0000259" key="1">
    <source>
        <dbReference type="Pfam" id="PF13360"/>
    </source>
</evidence>